<feature type="compositionally biased region" description="Acidic residues" evidence="1">
    <location>
        <begin position="54"/>
        <end position="68"/>
    </location>
</feature>
<keyword evidence="4" id="KW-1185">Reference proteome</keyword>
<reference evidence="3" key="1">
    <citation type="submission" date="2017-12" db="EMBL/GenBank/DDBJ databases">
        <title>FDA dAtabase for Regulatory Grade micrObial Sequences (FDA-ARGOS): Supporting development and validation of Infectious Disease Dx tests.</title>
        <authorList>
            <person name="Campos J."/>
            <person name="Goldberg B."/>
            <person name="Tallon L."/>
            <person name="Sadzewicz L."/>
            <person name="Sengamalay N."/>
            <person name="Ott S."/>
            <person name="Godinez A."/>
            <person name="Nagaraj S."/>
            <person name="Vyas G."/>
            <person name="Aluvathingal J."/>
            <person name="Nadendla S."/>
            <person name="Geyer C."/>
            <person name="Nandy P."/>
            <person name="Hobson J."/>
            <person name="Sichtig H."/>
        </authorList>
    </citation>
    <scope>NUCLEOTIDE SEQUENCE</scope>
    <source>
        <strain evidence="3">FDAARGOS_252</strain>
    </source>
</reference>
<keyword evidence="3" id="KW-0282">Flagellum</keyword>
<organism evidence="3 4">
    <name type="scientific">Paracoccus yeei</name>
    <dbReference type="NCBI Taxonomy" id="147645"/>
    <lineage>
        <taxon>Bacteria</taxon>
        <taxon>Pseudomonadati</taxon>
        <taxon>Pseudomonadota</taxon>
        <taxon>Alphaproteobacteria</taxon>
        <taxon>Rhodobacterales</taxon>
        <taxon>Paracoccaceae</taxon>
        <taxon>Paracoccus</taxon>
    </lineage>
</organism>
<feature type="domain" description="Flagellar hook-length control protein-like C-terminal" evidence="2">
    <location>
        <begin position="244"/>
        <end position="316"/>
    </location>
</feature>
<dbReference type="RefSeq" id="WP_080622728.1">
    <property type="nucleotide sequence ID" value="NZ_CAWMZI010000001.1"/>
</dbReference>
<feature type="region of interest" description="Disordered" evidence="1">
    <location>
        <begin position="308"/>
        <end position="349"/>
    </location>
</feature>
<dbReference type="Proteomes" id="UP000191257">
    <property type="component" value="Chromosome"/>
</dbReference>
<keyword evidence="3" id="KW-0966">Cell projection</keyword>
<feature type="region of interest" description="Disordered" evidence="1">
    <location>
        <begin position="133"/>
        <end position="190"/>
    </location>
</feature>
<dbReference type="KEGG" id="pye:A6J80_20250"/>
<feature type="region of interest" description="Disordered" evidence="1">
    <location>
        <begin position="28"/>
        <end position="75"/>
    </location>
</feature>
<name>A0A1V0GXI3_9RHOB</name>
<protein>
    <submittedName>
        <fullName evidence="3">Flagellar hook-length control protein FliK</fullName>
    </submittedName>
</protein>
<evidence type="ECO:0000313" key="3">
    <source>
        <dbReference type="EMBL" id="ARC38379.1"/>
    </source>
</evidence>
<proteinExistence type="predicted"/>
<gene>
    <name evidence="3" type="ORF">A6J80_20250</name>
</gene>
<dbReference type="STRING" id="147645.A6J80_20250"/>
<accession>A0A1V0GXI3</accession>
<sequence length="358" mass="38111">MPVSPIEATQRPVSSCNLRPCQVAEAGDRFEDLLDSQDVPTASELPQKTQAEPEHEDEEDDSAQDPDVDPAFVPPDDLKIQTCRLAGEDVSVSPDALYGEAGESGEILECDAGSGSVDIFVLSLGAKSQSNARISEDNATVPDNGTPKTDAAAGFKPLDPPSAAVEARPREAVDRPFPDSVAPSDLAPPESLEAAEGLEAAVEVVFHQGREVRSEMRGTAAVHPPHPTSPHEVTRQIADAVRNSDETRFEITLTPEELGKVRLVISPGERPSVAVYAENRETLDLLRRNADLLDRELRDAGLGGAALSFGQGTAQDGNPRHSGTSFSGHDAGSVRTEDSPQGPRPSQGITLRQLDIRI</sequence>
<feature type="compositionally biased region" description="Polar residues" evidence="1">
    <location>
        <begin position="38"/>
        <end position="50"/>
    </location>
</feature>
<evidence type="ECO:0000259" key="2">
    <source>
        <dbReference type="Pfam" id="PF02120"/>
    </source>
</evidence>
<feature type="compositionally biased region" description="Polar residues" evidence="1">
    <location>
        <begin position="310"/>
        <end position="327"/>
    </location>
</feature>
<dbReference type="AlphaFoldDB" id="A0A1V0GXI3"/>
<feature type="compositionally biased region" description="Polar residues" evidence="1">
    <location>
        <begin position="133"/>
        <end position="147"/>
    </location>
</feature>
<dbReference type="CDD" id="cd17470">
    <property type="entry name" value="T3SS_Flik_C"/>
    <property type="match status" value="1"/>
</dbReference>
<keyword evidence="3" id="KW-0969">Cilium</keyword>
<dbReference type="Gene3D" id="3.30.750.140">
    <property type="match status" value="1"/>
</dbReference>
<evidence type="ECO:0000313" key="4">
    <source>
        <dbReference type="Proteomes" id="UP000191257"/>
    </source>
</evidence>
<dbReference type="InterPro" id="IPR038610">
    <property type="entry name" value="FliK-like_C_sf"/>
</dbReference>
<dbReference type="EMBL" id="CP020442">
    <property type="protein sequence ID" value="ARC38379.1"/>
    <property type="molecule type" value="Genomic_DNA"/>
</dbReference>
<dbReference type="InterPro" id="IPR021136">
    <property type="entry name" value="Flagellar_hook_control-like_C"/>
</dbReference>
<evidence type="ECO:0000256" key="1">
    <source>
        <dbReference type="SAM" id="MobiDB-lite"/>
    </source>
</evidence>
<dbReference type="Pfam" id="PF02120">
    <property type="entry name" value="Flg_hook"/>
    <property type="match status" value="1"/>
</dbReference>
<feature type="compositionally biased region" description="Basic and acidic residues" evidence="1">
    <location>
        <begin position="167"/>
        <end position="177"/>
    </location>
</feature>